<dbReference type="InterPro" id="IPR036047">
    <property type="entry name" value="F-box-like_dom_sf"/>
</dbReference>
<organism evidence="1">
    <name type="scientific">Pithovirus LCPAC401</name>
    <dbReference type="NCBI Taxonomy" id="2506595"/>
    <lineage>
        <taxon>Viruses</taxon>
        <taxon>Pithoviruses</taxon>
    </lineage>
</organism>
<dbReference type="EMBL" id="MK500582">
    <property type="protein sequence ID" value="QBK92765.1"/>
    <property type="molecule type" value="Genomic_DNA"/>
</dbReference>
<protein>
    <recommendedName>
        <fullName evidence="2">F-box domain-containing protein</fullName>
    </recommendedName>
</protein>
<reference evidence="1" key="1">
    <citation type="journal article" date="2019" name="MBio">
        <title>Virus Genomes from Deep Sea Sediments Expand the Ocean Megavirome and Support Independent Origins of Viral Gigantism.</title>
        <authorList>
            <person name="Backstrom D."/>
            <person name="Yutin N."/>
            <person name="Jorgensen S.L."/>
            <person name="Dharamshi J."/>
            <person name="Homa F."/>
            <person name="Zaremba-Niedwiedzka K."/>
            <person name="Spang A."/>
            <person name="Wolf Y.I."/>
            <person name="Koonin E.V."/>
            <person name="Ettema T.J."/>
        </authorList>
    </citation>
    <scope>NUCLEOTIDE SEQUENCE</scope>
</reference>
<proteinExistence type="predicted"/>
<gene>
    <name evidence="1" type="ORF">LCPAC401_04030</name>
</gene>
<name>A0A481ZBC6_9VIRU</name>
<sequence length="228" mass="27246">MNTISSDSLQTIFTYLDIGEISRKSLINHFFNKLCSSESLHKIKLSEDYSIVEKRNENWRSKAKEVYIESISFWKNVDNDIDYYMTKCLGTNDLIGKFEKKLSDHALRERKEFFVIKLIFRAPSYHYMYYMEITRYFCKFFITLFEKVASLSPQKKISIKWILNLINGDELEHEDEICTQDKCECECDVCDVLWKIEGLVHIYLKYGHLFIDDVDSDKWKEELIRQSI</sequence>
<accession>A0A481ZBC6</accession>
<dbReference type="SUPFAM" id="SSF81383">
    <property type="entry name" value="F-box domain"/>
    <property type="match status" value="1"/>
</dbReference>
<evidence type="ECO:0000313" key="1">
    <source>
        <dbReference type="EMBL" id="QBK92765.1"/>
    </source>
</evidence>
<evidence type="ECO:0008006" key="2">
    <source>
        <dbReference type="Google" id="ProtNLM"/>
    </source>
</evidence>